<keyword evidence="3" id="KW-0460">Magnesium</keyword>
<dbReference type="RefSeq" id="WP_132598987.1">
    <property type="nucleotide sequence ID" value="NZ_NRRP01000021.1"/>
</dbReference>
<dbReference type="PANTHER" id="PTHR43584">
    <property type="entry name" value="NUCLEOTIDYL TRANSFERASE"/>
    <property type="match status" value="1"/>
</dbReference>
<keyword evidence="1 5" id="KW-0808">Transferase</keyword>
<dbReference type="EMBL" id="SLXL01000001">
    <property type="protein sequence ID" value="TCP27535.1"/>
    <property type="molecule type" value="Genomic_DNA"/>
</dbReference>
<name>A0A4R2P1J5_RHOAD</name>
<evidence type="ECO:0000313" key="6">
    <source>
        <dbReference type="Proteomes" id="UP000295733"/>
    </source>
</evidence>
<keyword evidence="6" id="KW-1185">Reference proteome</keyword>
<accession>A0A4R2P1J5</accession>
<dbReference type="InterPro" id="IPR025877">
    <property type="entry name" value="MobA-like_NTP_Trfase"/>
</dbReference>
<dbReference type="Proteomes" id="UP000295733">
    <property type="component" value="Unassembled WGS sequence"/>
</dbReference>
<evidence type="ECO:0000256" key="3">
    <source>
        <dbReference type="ARBA" id="ARBA00022842"/>
    </source>
</evidence>
<dbReference type="InterPro" id="IPR029044">
    <property type="entry name" value="Nucleotide-diphossugar_trans"/>
</dbReference>
<reference evidence="5 6" key="1">
    <citation type="submission" date="2019-03" db="EMBL/GenBank/DDBJ databases">
        <title>Genomic Encyclopedia of Type Strains, Phase IV (KMG-IV): sequencing the most valuable type-strain genomes for metagenomic binning, comparative biology and taxonomic classification.</title>
        <authorList>
            <person name="Goeker M."/>
        </authorList>
    </citation>
    <scope>NUCLEOTIDE SEQUENCE [LARGE SCALE GENOMIC DNA]</scope>
    <source>
        <strain evidence="5 6">DSM 2781</strain>
    </source>
</reference>
<feature type="domain" description="MobA-like NTP transferase" evidence="4">
    <location>
        <begin position="8"/>
        <end position="127"/>
    </location>
</feature>
<dbReference type="OrthoDB" id="9788272at2"/>
<gene>
    <name evidence="5" type="ORF">EV656_101443</name>
</gene>
<protein>
    <submittedName>
        <fullName evidence="5">MurNAc alpha-1-phosphate uridylyltransferase</fullName>
    </submittedName>
</protein>
<keyword evidence="2 5" id="KW-0548">Nucleotidyltransferase</keyword>
<evidence type="ECO:0000313" key="5">
    <source>
        <dbReference type="EMBL" id="TCP27535.1"/>
    </source>
</evidence>
<dbReference type="GO" id="GO:0016779">
    <property type="term" value="F:nucleotidyltransferase activity"/>
    <property type="evidence" value="ECO:0007669"/>
    <property type="project" value="UniProtKB-KW"/>
</dbReference>
<evidence type="ECO:0000256" key="1">
    <source>
        <dbReference type="ARBA" id="ARBA00022679"/>
    </source>
</evidence>
<organism evidence="5 6">
    <name type="scientific">Rhodovulum adriaticum</name>
    <name type="common">Rhodopseudomonas adriatica</name>
    <dbReference type="NCBI Taxonomy" id="35804"/>
    <lineage>
        <taxon>Bacteria</taxon>
        <taxon>Pseudomonadati</taxon>
        <taxon>Pseudomonadota</taxon>
        <taxon>Alphaproteobacteria</taxon>
        <taxon>Rhodobacterales</taxon>
        <taxon>Paracoccaceae</taxon>
        <taxon>Rhodovulum</taxon>
    </lineage>
</organism>
<dbReference type="Gene3D" id="3.90.550.10">
    <property type="entry name" value="Spore Coat Polysaccharide Biosynthesis Protein SpsA, Chain A"/>
    <property type="match status" value="1"/>
</dbReference>
<dbReference type="InterPro" id="IPR050065">
    <property type="entry name" value="GlmU-like"/>
</dbReference>
<dbReference type="CDD" id="cd06422">
    <property type="entry name" value="NTP_transferase_like_1"/>
    <property type="match status" value="1"/>
</dbReference>
<dbReference type="PANTHER" id="PTHR43584:SF8">
    <property type="entry name" value="N-ACETYLMURAMATE ALPHA-1-PHOSPHATE URIDYLYLTRANSFERASE"/>
    <property type="match status" value="1"/>
</dbReference>
<proteinExistence type="predicted"/>
<sequence>MQPQALMLFAAGFGTRMGDLTRSRPKPLIPVAGRPLIDHALDLCDAAGVGRVVVNTHYLADQIHTHLSGRPGIAISHEAPDILDTGGGLRHALPLLGAGPVFSLNSDAVWTGPNPLDQLRAEWDGARMDGLLLLVPRDRARGHGGTGDFIPDAAGRLTRGPGAVYSGAQILKPDLLADIRDSAFSLNRLWDSMLAQGRLYGVLHRGGWCDVGHPGGITQAEAMLAEARDD</sequence>
<dbReference type="SUPFAM" id="SSF53448">
    <property type="entry name" value="Nucleotide-diphospho-sugar transferases"/>
    <property type="match status" value="1"/>
</dbReference>
<evidence type="ECO:0000256" key="2">
    <source>
        <dbReference type="ARBA" id="ARBA00022695"/>
    </source>
</evidence>
<dbReference type="AlphaFoldDB" id="A0A4R2P1J5"/>
<comment type="caution">
    <text evidence="5">The sequence shown here is derived from an EMBL/GenBank/DDBJ whole genome shotgun (WGS) entry which is preliminary data.</text>
</comment>
<evidence type="ECO:0000259" key="4">
    <source>
        <dbReference type="Pfam" id="PF12804"/>
    </source>
</evidence>
<dbReference type="Pfam" id="PF12804">
    <property type="entry name" value="NTP_transf_3"/>
    <property type="match status" value="1"/>
</dbReference>